<dbReference type="AlphaFoldDB" id="A0ABD4T3N1"/>
<comment type="caution">
    <text evidence="1">The sequence shown here is derived from an EMBL/GenBank/DDBJ whole genome shotgun (WGS) entry which is preliminary data.</text>
</comment>
<accession>A0ABD4T3N1</accession>
<evidence type="ECO:0000313" key="2">
    <source>
        <dbReference type="Proteomes" id="UP000031561"/>
    </source>
</evidence>
<organism evidence="1 2">
    <name type="scientific">Lyngbya confervoides BDU141951</name>
    <dbReference type="NCBI Taxonomy" id="1574623"/>
    <lineage>
        <taxon>Bacteria</taxon>
        <taxon>Bacillati</taxon>
        <taxon>Cyanobacteriota</taxon>
        <taxon>Cyanophyceae</taxon>
        <taxon>Oscillatoriophycideae</taxon>
        <taxon>Oscillatoriales</taxon>
        <taxon>Microcoleaceae</taxon>
        <taxon>Lyngbya</taxon>
    </lineage>
</organism>
<reference evidence="1 2" key="1">
    <citation type="journal article" date="2015" name="Genome Announc.">
        <title>Draft Genome Sequence of Filamentous Marine Cyanobacterium Lyngbya confervoides Strain BDU141951.</title>
        <authorList>
            <person name="Chandrababunaidu M.M."/>
            <person name="Sen D."/>
            <person name="Tripathy S."/>
        </authorList>
    </citation>
    <scope>NUCLEOTIDE SEQUENCE [LARGE SCALE GENOMIC DNA]</scope>
    <source>
        <strain evidence="1 2">BDU141951</strain>
    </source>
</reference>
<proteinExistence type="predicted"/>
<name>A0ABD4T3N1_9CYAN</name>
<protein>
    <submittedName>
        <fullName evidence="1">Uncharacterized protein</fullName>
    </submittedName>
</protein>
<keyword evidence="2" id="KW-1185">Reference proteome</keyword>
<gene>
    <name evidence="1" type="ORF">QQ91_0010770</name>
</gene>
<dbReference type="EMBL" id="JTHE03000061">
    <property type="protein sequence ID" value="MCM1983298.1"/>
    <property type="molecule type" value="Genomic_DNA"/>
</dbReference>
<dbReference type="Proteomes" id="UP000031561">
    <property type="component" value="Unassembled WGS sequence"/>
</dbReference>
<dbReference type="RefSeq" id="WP_166274956.1">
    <property type="nucleotide sequence ID" value="NZ_JTHE03000061.1"/>
</dbReference>
<evidence type="ECO:0000313" key="1">
    <source>
        <dbReference type="EMBL" id="MCM1983298.1"/>
    </source>
</evidence>
<sequence length="51" mass="5528">MHSSQNRFSIFAHAIALTLVLSGFNVTSGPRSLSLQEEISAVIAPMLTDRI</sequence>